<dbReference type="EMBL" id="QSEP01000209">
    <property type="protein sequence ID" value="RGZ75663.1"/>
    <property type="molecule type" value="Genomic_DNA"/>
</dbReference>
<reference evidence="5 6" key="1">
    <citation type="submission" date="2018-08" db="EMBL/GenBank/DDBJ databases">
        <title>A genome reference for cultivated species of the human gut microbiota.</title>
        <authorList>
            <person name="Zou Y."/>
            <person name="Xue W."/>
            <person name="Luo G."/>
        </authorList>
    </citation>
    <scope>NUCLEOTIDE SEQUENCE [LARGE SCALE GENOMIC DNA]</scope>
    <source>
        <strain evidence="4 6">AM48-23BH</strain>
        <strain evidence="3 5">TM10-1AC</strain>
    </source>
</reference>
<proteinExistence type="predicted"/>
<evidence type="ECO:0000256" key="1">
    <source>
        <dbReference type="ARBA" id="ARBA00023172"/>
    </source>
</evidence>
<accession>A0A374MIA3</accession>
<dbReference type="Pfam" id="PF00665">
    <property type="entry name" value="rve"/>
    <property type="match status" value="1"/>
</dbReference>
<sequence length="348" mass="41311">MGKKWRQLKYEDRLKIYAWLQDKIPIATIAKRLGVCRQTIYREIKRGEFVKRNTDYTESTVYDPYVAEERCQKNLKERGRGLKIGSDLKLLHYIERKIVDEKRSPAAALHEIKKEGREFTVTLCTNTIYSYIKKGIFLNVTMEDLPEKKKQHKKKKRKVQKRVQAGDSISQRPDYIDTREEFGHWEMDTVVGPQGKSKKVMLVLTERKTRKEIVYLMQDRKAQTVVKALNTIERSYGERLFRNVFKTITVDNGVEFSDAEGLERSRRNKKKKRTKVYYCHPYSSCERGSNENANRLIRRHIPKGVNFDKKRQSEIKEIETWINNYPRKLFGYNTAEEQFVYEMEKLTG</sequence>
<dbReference type="Proteomes" id="UP000286561">
    <property type="component" value="Unassembled WGS sequence"/>
</dbReference>
<dbReference type="AlphaFoldDB" id="A0A374MIA3"/>
<dbReference type="GO" id="GO:0003676">
    <property type="term" value="F:nucleic acid binding"/>
    <property type="evidence" value="ECO:0007669"/>
    <property type="project" value="InterPro"/>
</dbReference>
<dbReference type="InterPro" id="IPR009057">
    <property type="entry name" value="Homeodomain-like_sf"/>
</dbReference>
<dbReference type="Gene3D" id="3.30.420.10">
    <property type="entry name" value="Ribonuclease H-like superfamily/Ribonuclease H"/>
    <property type="match status" value="1"/>
</dbReference>
<evidence type="ECO:0000313" key="3">
    <source>
        <dbReference type="EMBL" id="RGI71166.1"/>
    </source>
</evidence>
<dbReference type="PANTHER" id="PTHR10948:SF23">
    <property type="entry name" value="TRANSPOSASE INSI FOR INSERTION SEQUENCE ELEMENT IS30A-RELATED"/>
    <property type="match status" value="1"/>
</dbReference>
<organism evidence="3 5">
    <name type="scientific">Anaerobutyricum hallii</name>
    <dbReference type="NCBI Taxonomy" id="39488"/>
    <lineage>
        <taxon>Bacteria</taxon>
        <taxon>Bacillati</taxon>
        <taxon>Bacillota</taxon>
        <taxon>Clostridia</taxon>
        <taxon>Lachnospirales</taxon>
        <taxon>Lachnospiraceae</taxon>
        <taxon>Anaerobutyricum</taxon>
    </lineage>
</organism>
<dbReference type="NCBIfam" id="NF033563">
    <property type="entry name" value="transpos_IS30"/>
    <property type="match status" value="1"/>
</dbReference>
<dbReference type="InterPro" id="IPR053392">
    <property type="entry name" value="Transposase_IS30-like"/>
</dbReference>
<evidence type="ECO:0000313" key="4">
    <source>
        <dbReference type="EMBL" id="RGZ75663.1"/>
    </source>
</evidence>
<dbReference type="GO" id="GO:0005829">
    <property type="term" value="C:cytosol"/>
    <property type="evidence" value="ECO:0007669"/>
    <property type="project" value="TreeGrafter"/>
</dbReference>
<dbReference type="InterPro" id="IPR051917">
    <property type="entry name" value="Transposase-Integrase"/>
</dbReference>
<dbReference type="EMBL" id="QSOE01000318">
    <property type="protein sequence ID" value="RGI71166.1"/>
    <property type="molecule type" value="Genomic_DNA"/>
</dbReference>
<protein>
    <submittedName>
        <fullName evidence="3">IS30 family transposase</fullName>
    </submittedName>
</protein>
<dbReference type="RefSeq" id="WP_117983931.1">
    <property type="nucleotide sequence ID" value="NZ_CATXFZ010000004.1"/>
</dbReference>
<dbReference type="Gene3D" id="1.10.10.60">
    <property type="entry name" value="Homeodomain-like"/>
    <property type="match status" value="1"/>
</dbReference>
<dbReference type="PROSITE" id="PS50994">
    <property type="entry name" value="INTEGRASE"/>
    <property type="match status" value="1"/>
</dbReference>
<keyword evidence="1" id="KW-0233">DNA recombination</keyword>
<evidence type="ECO:0000259" key="2">
    <source>
        <dbReference type="PROSITE" id="PS50994"/>
    </source>
</evidence>
<feature type="domain" description="Integrase catalytic" evidence="2">
    <location>
        <begin position="169"/>
        <end position="348"/>
    </location>
</feature>
<dbReference type="Proteomes" id="UP000262524">
    <property type="component" value="Unassembled WGS sequence"/>
</dbReference>
<dbReference type="PANTHER" id="PTHR10948">
    <property type="entry name" value="TRANSPOSASE"/>
    <property type="match status" value="1"/>
</dbReference>
<dbReference type="GO" id="GO:0015074">
    <property type="term" value="P:DNA integration"/>
    <property type="evidence" value="ECO:0007669"/>
    <property type="project" value="InterPro"/>
</dbReference>
<dbReference type="SUPFAM" id="SSF53098">
    <property type="entry name" value="Ribonuclease H-like"/>
    <property type="match status" value="1"/>
</dbReference>
<dbReference type="InterPro" id="IPR025246">
    <property type="entry name" value="IS30-like_HTH"/>
</dbReference>
<dbReference type="InterPro" id="IPR036397">
    <property type="entry name" value="RNaseH_sf"/>
</dbReference>
<dbReference type="SUPFAM" id="SSF46689">
    <property type="entry name" value="Homeodomain-like"/>
    <property type="match status" value="1"/>
</dbReference>
<dbReference type="InterPro" id="IPR001584">
    <property type="entry name" value="Integrase_cat-core"/>
</dbReference>
<name>A0A374MIA3_9FIRM</name>
<gene>
    <name evidence="4" type="ORF">DW972_15470</name>
    <name evidence="3" type="ORF">DXD91_17085</name>
</gene>
<dbReference type="GO" id="GO:0006310">
    <property type="term" value="P:DNA recombination"/>
    <property type="evidence" value="ECO:0007669"/>
    <property type="project" value="UniProtKB-KW"/>
</dbReference>
<evidence type="ECO:0000313" key="6">
    <source>
        <dbReference type="Proteomes" id="UP000286561"/>
    </source>
</evidence>
<dbReference type="GO" id="GO:0032196">
    <property type="term" value="P:transposition"/>
    <property type="evidence" value="ECO:0007669"/>
    <property type="project" value="TreeGrafter"/>
</dbReference>
<comment type="caution">
    <text evidence="3">The sequence shown here is derived from an EMBL/GenBank/DDBJ whole genome shotgun (WGS) entry which is preliminary data.</text>
</comment>
<evidence type="ECO:0000313" key="5">
    <source>
        <dbReference type="Proteomes" id="UP000262524"/>
    </source>
</evidence>
<dbReference type="GO" id="GO:0004803">
    <property type="term" value="F:transposase activity"/>
    <property type="evidence" value="ECO:0007669"/>
    <property type="project" value="TreeGrafter"/>
</dbReference>
<dbReference type="InterPro" id="IPR012337">
    <property type="entry name" value="RNaseH-like_sf"/>
</dbReference>
<dbReference type="Pfam" id="PF13936">
    <property type="entry name" value="HTH_38"/>
    <property type="match status" value="1"/>
</dbReference>